<dbReference type="SUPFAM" id="SSF53474">
    <property type="entry name" value="alpha/beta-Hydrolases"/>
    <property type="match status" value="1"/>
</dbReference>
<evidence type="ECO:0000313" key="3">
    <source>
        <dbReference type="EMBL" id="MCM2532236.1"/>
    </source>
</evidence>
<comment type="caution">
    <text evidence="3">The sequence shown here is derived from an EMBL/GenBank/DDBJ whole genome shotgun (WGS) entry which is preliminary data.</text>
</comment>
<name>A0ABT0W7F5_9BACI</name>
<protein>
    <submittedName>
        <fullName evidence="3">Alpha/beta hydrolase</fullName>
    </submittedName>
</protein>
<dbReference type="InterPro" id="IPR050300">
    <property type="entry name" value="GDXG_lipolytic_enzyme"/>
</dbReference>
<dbReference type="GO" id="GO:0016787">
    <property type="term" value="F:hydrolase activity"/>
    <property type="evidence" value="ECO:0007669"/>
    <property type="project" value="UniProtKB-KW"/>
</dbReference>
<dbReference type="PANTHER" id="PTHR48081:SF8">
    <property type="entry name" value="ALPHA_BETA HYDROLASE FOLD-3 DOMAIN-CONTAINING PROTEIN-RELATED"/>
    <property type="match status" value="1"/>
</dbReference>
<dbReference type="EMBL" id="JAMQCR010000001">
    <property type="protein sequence ID" value="MCM2532236.1"/>
    <property type="molecule type" value="Genomic_DNA"/>
</dbReference>
<reference evidence="3 4" key="1">
    <citation type="submission" date="2022-06" db="EMBL/GenBank/DDBJ databases">
        <authorList>
            <person name="Jeon C.O."/>
        </authorList>
    </citation>
    <scope>NUCLEOTIDE SEQUENCE [LARGE SCALE GENOMIC DNA]</scope>
    <source>
        <strain evidence="3 4">KCTC 13943</strain>
    </source>
</reference>
<gene>
    <name evidence="3" type="ORF">NDK43_07275</name>
</gene>
<evidence type="ECO:0000256" key="1">
    <source>
        <dbReference type="ARBA" id="ARBA00022801"/>
    </source>
</evidence>
<dbReference type="Pfam" id="PF07859">
    <property type="entry name" value="Abhydrolase_3"/>
    <property type="match status" value="1"/>
</dbReference>
<accession>A0ABT0W7F5</accession>
<dbReference type="Proteomes" id="UP001523262">
    <property type="component" value="Unassembled WGS sequence"/>
</dbReference>
<dbReference type="InterPro" id="IPR013094">
    <property type="entry name" value="AB_hydrolase_3"/>
</dbReference>
<keyword evidence="1 3" id="KW-0378">Hydrolase</keyword>
<organism evidence="3 4">
    <name type="scientific">Neobacillus pocheonensis</name>
    <dbReference type="NCBI Taxonomy" id="363869"/>
    <lineage>
        <taxon>Bacteria</taxon>
        <taxon>Bacillati</taxon>
        <taxon>Bacillota</taxon>
        <taxon>Bacilli</taxon>
        <taxon>Bacillales</taxon>
        <taxon>Bacillaceae</taxon>
        <taxon>Neobacillus</taxon>
    </lineage>
</organism>
<dbReference type="PANTHER" id="PTHR48081">
    <property type="entry name" value="AB HYDROLASE SUPERFAMILY PROTEIN C4A8.06C"/>
    <property type="match status" value="1"/>
</dbReference>
<evidence type="ECO:0000259" key="2">
    <source>
        <dbReference type="Pfam" id="PF07859"/>
    </source>
</evidence>
<feature type="domain" description="Alpha/beta hydrolase fold-3" evidence="2">
    <location>
        <begin position="76"/>
        <end position="283"/>
    </location>
</feature>
<dbReference type="InterPro" id="IPR029058">
    <property type="entry name" value="AB_hydrolase_fold"/>
</dbReference>
<keyword evidence="4" id="KW-1185">Reference proteome</keyword>
<proteinExistence type="predicted"/>
<dbReference type="Gene3D" id="3.40.50.1820">
    <property type="entry name" value="alpha/beta hydrolase"/>
    <property type="match status" value="1"/>
</dbReference>
<evidence type="ECO:0000313" key="4">
    <source>
        <dbReference type="Proteomes" id="UP001523262"/>
    </source>
</evidence>
<sequence length="308" mass="33392">MTLDPQAKLVLEHLAAAGGPPMETLSPEQARKAFVLPEGEREPVGKVENRTVPGPANDIPVRIYYPKEIQSNHPALVFYHGGGWVIGDIGSHDNICRALTNLADCVTISVDYRLAPEHKFPAAVEDSYAVIQYVYDHAGDFQVDRTRIAVGGDSAGGNLAAVVANLAKDKNASTICFQLLIYPSTNLGGGPTTSMLENSEGYFLTKGNMEWFRDCYLNGEEDKQNPLVSPALYEDFKGLPPALVITAEYDPLRDEGEEYAKKLADAGVEVESVRYNGVIHGFVSMAAVIGKGQEALEKAGYALKKAFK</sequence>